<evidence type="ECO:0000313" key="1">
    <source>
        <dbReference type="Proteomes" id="UP000504603"/>
    </source>
</evidence>
<proteinExistence type="predicted"/>
<dbReference type="PANTHER" id="PTHR37210">
    <property type="entry name" value="EXPRESSED PROTEIN"/>
    <property type="match status" value="1"/>
</dbReference>
<sequence>MALRVNCSASVFLLPRAPDSNSFDTSKAARLSLKEGEGSWRSRCALGLASLILAIEFGNAFVAGEIQALESPPPPQLVDSRRMKISRWSDKRKCAPWRANSLENIVPENLPRPSQRRKWETVTFTVDVETNAPAIQVISSETNSKYCFSL</sequence>
<dbReference type="InterPro" id="IPR053350">
    <property type="entry name" value="CV_Inducer"/>
</dbReference>
<name>A0A6J1CAG3_MOMCH</name>
<gene>
    <name evidence="2" type="primary">LOC111009442</name>
</gene>
<keyword evidence="1" id="KW-1185">Reference proteome</keyword>
<dbReference type="OrthoDB" id="1892100at2759"/>
<dbReference type="KEGG" id="mcha:111009442"/>
<organism evidence="1 2">
    <name type="scientific">Momordica charantia</name>
    <name type="common">Bitter gourd</name>
    <name type="synonym">Balsam pear</name>
    <dbReference type="NCBI Taxonomy" id="3673"/>
    <lineage>
        <taxon>Eukaryota</taxon>
        <taxon>Viridiplantae</taxon>
        <taxon>Streptophyta</taxon>
        <taxon>Embryophyta</taxon>
        <taxon>Tracheophyta</taxon>
        <taxon>Spermatophyta</taxon>
        <taxon>Magnoliopsida</taxon>
        <taxon>eudicotyledons</taxon>
        <taxon>Gunneridae</taxon>
        <taxon>Pentapetalae</taxon>
        <taxon>rosids</taxon>
        <taxon>fabids</taxon>
        <taxon>Cucurbitales</taxon>
        <taxon>Cucurbitaceae</taxon>
        <taxon>Momordiceae</taxon>
        <taxon>Momordica</taxon>
    </lineage>
</organism>
<dbReference type="RefSeq" id="XP_022138217.1">
    <property type="nucleotide sequence ID" value="XM_022282525.1"/>
</dbReference>
<dbReference type="AlphaFoldDB" id="A0A6J1CAG3"/>
<dbReference type="GeneID" id="111009442"/>
<protein>
    <submittedName>
        <fullName evidence="2">Uncharacterized protein LOC111009442 isoform X1</fullName>
    </submittedName>
</protein>
<evidence type="ECO:0000313" key="2">
    <source>
        <dbReference type="RefSeq" id="XP_022138217.1"/>
    </source>
</evidence>
<reference evidence="2" key="1">
    <citation type="submission" date="2025-08" db="UniProtKB">
        <authorList>
            <consortium name="RefSeq"/>
        </authorList>
    </citation>
    <scope>IDENTIFICATION</scope>
    <source>
        <strain evidence="2">OHB3-1</strain>
    </source>
</reference>
<accession>A0A6J1CAG3</accession>
<dbReference type="Proteomes" id="UP000504603">
    <property type="component" value="Unplaced"/>
</dbReference>
<dbReference type="PANTHER" id="PTHR37210:SF2">
    <property type="entry name" value="PROTEIN CHLOROPLAST VESICULATION"/>
    <property type="match status" value="1"/>
</dbReference>